<name>A0A8S1B1H8_ARCPL</name>
<organism evidence="1 2">
    <name type="scientific">Arctia plantaginis</name>
    <name type="common">Wood tiger moth</name>
    <name type="synonym">Phalaena plantaginis</name>
    <dbReference type="NCBI Taxonomy" id="874455"/>
    <lineage>
        <taxon>Eukaryota</taxon>
        <taxon>Metazoa</taxon>
        <taxon>Ecdysozoa</taxon>
        <taxon>Arthropoda</taxon>
        <taxon>Hexapoda</taxon>
        <taxon>Insecta</taxon>
        <taxon>Pterygota</taxon>
        <taxon>Neoptera</taxon>
        <taxon>Endopterygota</taxon>
        <taxon>Lepidoptera</taxon>
        <taxon>Glossata</taxon>
        <taxon>Ditrysia</taxon>
        <taxon>Noctuoidea</taxon>
        <taxon>Erebidae</taxon>
        <taxon>Arctiinae</taxon>
        <taxon>Arctia</taxon>
    </lineage>
</organism>
<evidence type="ECO:0000313" key="1">
    <source>
        <dbReference type="EMBL" id="CAB3256227.1"/>
    </source>
</evidence>
<reference evidence="1 2" key="1">
    <citation type="submission" date="2020-04" db="EMBL/GenBank/DDBJ databases">
        <authorList>
            <person name="Wallbank WR R."/>
            <person name="Pardo Diaz C."/>
            <person name="Kozak K."/>
            <person name="Martin S."/>
            <person name="Jiggins C."/>
            <person name="Moest M."/>
            <person name="Warren A I."/>
            <person name="Byers J.R.P. K."/>
            <person name="Montejo-Kovacevich G."/>
            <person name="Yen C E."/>
        </authorList>
    </citation>
    <scope>NUCLEOTIDE SEQUENCE [LARGE SCALE GENOMIC DNA]</scope>
</reference>
<dbReference type="AlphaFoldDB" id="A0A8S1B1H8"/>
<proteinExistence type="predicted"/>
<sequence>MTKPVPAIGTDGVGEEVAVNGFVLLYGFCHDSADRGVSEQYLFDFTKNDEVDAWQEQSDTVRDVGMSQSSIGYSQKIWAFEEQYFSPS</sequence>
<accession>A0A8S1B1H8</accession>
<dbReference type="Proteomes" id="UP000494256">
    <property type="component" value="Unassembled WGS sequence"/>
</dbReference>
<protein>
    <submittedName>
        <fullName evidence="1">Uncharacterized protein</fullName>
    </submittedName>
</protein>
<comment type="caution">
    <text evidence="1">The sequence shown here is derived from an EMBL/GenBank/DDBJ whole genome shotgun (WGS) entry which is preliminary data.</text>
</comment>
<gene>
    <name evidence="1" type="ORF">APLA_LOCUS15580</name>
</gene>
<dbReference type="OrthoDB" id="7625882at2759"/>
<dbReference type="EMBL" id="CADEBD010000464">
    <property type="protein sequence ID" value="CAB3256227.1"/>
    <property type="molecule type" value="Genomic_DNA"/>
</dbReference>
<evidence type="ECO:0000313" key="2">
    <source>
        <dbReference type="Proteomes" id="UP000494256"/>
    </source>
</evidence>